<evidence type="ECO:0000313" key="3">
    <source>
        <dbReference type="Proteomes" id="UP001172684"/>
    </source>
</evidence>
<evidence type="ECO:0000313" key="2">
    <source>
        <dbReference type="EMBL" id="KAJ9655611.1"/>
    </source>
</evidence>
<keyword evidence="3" id="KW-1185">Reference proteome</keyword>
<dbReference type="Proteomes" id="UP001172684">
    <property type="component" value="Unassembled WGS sequence"/>
</dbReference>
<organism evidence="2 3">
    <name type="scientific">Coniosporium apollinis</name>
    <dbReference type="NCBI Taxonomy" id="61459"/>
    <lineage>
        <taxon>Eukaryota</taxon>
        <taxon>Fungi</taxon>
        <taxon>Dikarya</taxon>
        <taxon>Ascomycota</taxon>
        <taxon>Pezizomycotina</taxon>
        <taxon>Dothideomycetes</taxon>
        <taxon>Dothideomycetes incertae sedis</taxon>
        <taxon>Coniosporium</taxon>
    </lineage>
</organism>
<sequence length="1276" mass="145846">ECLKDLYEDVLLQTWAHGSSRRYWVARYTSSIDYLKPINDDSGAVCMQAIRHRENIRAEIRRQAAATETGLESLEVTGPWMRRTQWGETYKNVRRDLLLKASYVGPSLAYHNRDFRMGQYEGQDLVSRKDDEEMIWMLVKAVDRALDRCEETLRHTGQPILCWLNSATATRFYPKPFGLLGRMASRRRYRRYWKRFFAVLFRAYRLPPATCRAALGITFTATQLEMLKRVWKDAPREATIIENEKRAFTFESDTDGPSRDSEEERKDGDETEVESSDEDEDDDADHANEEDEAYELEGHSECEEEDGARSIRKVGFRASGDNPSDRMDDKATAPSEDLNAATTSFTAVENDQWAELIFGLSISFITEEFTDGQPSSSVLVYYSGILGFTDDGLTFRRAKDYTSCLSGLIYIQRLFLLEYALPYRPYPSLGLDRRPATGHLERLNQVRLQHMVYGCLTPLGEFQSLRAFGRKLAETDPPAFTMRWSEDGQTAYYDDGCITMEAFRKFGHHISEKAETLCDTLMYGWSPDLNLSEVKDDMRNTQLGYSFVQHPANGLSMAYLELCARVCMVQTGGLLHRKTWSHQAIRQYLKDAEALLELLLALLYALGGQAPRATEILSLQHCNGQSTERGVYAYNGALIYVTKHHKAKLSTNKEFNVARFLPARAGKILFYYLVYLRPFTEMLSRELGLASPDRCSNLLFCSFREPHKAWRSDRLRQALRKYSADTFDHPVGIRLYRQLSIGITEKHIKDTARPFNRHDDKSDAADAHVVLAWQSGHRPSQRGAAYGIDGAFPTRLQPSLLRLYEWVSGRWRMYLGHESRDISFRRAEKPSARAVTMPVNKDTSTGHRTTGNVETAISPVYDQRSRQGMDELRVVKRRTLPCDESVVGDNGTSFVDSQRSSQDTYKPRLKKRRTLRWDESPSKLTRACASERQQQPGIVSTPASDFSIARYTADSGTWHQDDDRLDRTTDWLAWYENDTRSFDYAGMVERVRIWSQHCPLCHLRRHPESRQHTLTHCQAQGAIAVRKARSAFRSWLDEAEEDEGRPWCIYCQLPRSSCPAWLKRGSVYVLGGLTGPGCGYPDVMVNAVAAMLADPDDDFFRQTIDEWMEQQSSKDWQGQIYRWLSSTVKWGGIEVAVLAKAFYQLSRHGHRRGNPVAPNTAGSKLIARDNGWKGCTAKRLLQTSKHRTQHSSTGGAKVMPKGQAKASKIDATDSEYPATGTIESMKTRYGNRQNQNLALDPIYLYRLSRTERGNWLLCHLFLIARVHLLIVGLRKM</sequence>
<reference evidence="2" key="1">
    <citation type="submission" date="2022-10" db="EMBL/GenBank/DDBJ databases">
        <title>Culturing micro-colonial fungi from biological soil crusts in the Mojave desert and describing Neophaeococcomyces mojavensis, and introducing the new genera and species Taxawa tesnikishii.</title>
        <authorList>
            <person name="Kurbessoian T."/>
            <person name="Stajich J.E."/>
        </authorList>
    </citation>
    <scope>NUCLEOTIDE SEQUENCE</scope>
    <source>
        <strain evidence="2">TK_1</strain>
    </source>
</reference>
<feature type="region of interest" description="Disordered" evidence="1">
    <location>
        <begin position="1184"/>
        <end position="1210"/>
    </location>
</feature>
<feature type="compositionally biased region" description="Acidic residues" evidence="1">
    <location>
        <begin position="269"/>
        <end position="295"/>
    </location>
</feature>
<accession>A0ABQ9NFT1</accession>
<evidence type="ECO:0000256" key="1">
    <source>
        <dbReference type="SAM" id="MobiDB-lite"/>
    </source>
</evidence>
<feature type="compositionally biased region" description="Basic and acidic residues" evidence="1">
    <location>
        <begin position="256"/>
        <end position="268"/>
    </location>
</feature>
<comment type="caution">
    <text evidence="2">The sequence shown here is derived from an EMBL/GenBank/DDBJ whole genome shotgun (WGS) entry which is preliminary data.</text>
</comment>
<proteinExistence type="predicted"/>
<dbReference type="EMBL" id="JAPDRL010000160">
    <property type="protein sequence ID" value="KAJ9655611.1"/>
    <property type="molecule type" value="Genomic_DNA"/>
</dbReference>
<name>A0ABQ9NFT1_9PEZI</name>
<feature type="region of interest" description="Disordered" evidence="1">
    <location>
        <begin position="243"/>
        <end position="333"/>
    </location>
</feature>
<gene>
    <name evidence="2" type="ORF">H2201_008770</name>
</gene>
<protein>
    <submittedName>
        <fullName evidence="2">Uncharacterized protein</fullName>
    </submittedName>
</protein>
<feature type="non-terminal residue" evidence="2">
    <location>
        <position position="1"/>
    </location>
</feature>